<dbReference type="InterPro" id="IPR020612">
    <property type="entry name" value="Methylthiotransferase_CS"/>
</dbReference>
<evidence type="ECO:0000256" key="5">
    <source>
        <dbReference type="ARBA" id="ARBA00022691"/>
    </source>
</evidence>
<feature type="domain" description="Radical SAM core" evidence="10">
    <location>
        <begin position="154"/>
        <end position="387"/>
    </location>
</feature>
<evidence type="ECO:0000256" key="8">
    <source>
        <dbReference type="ARBA" id="ARBA00023014"/>
    </source>
</evidence>
<dbReference type="AlphaFoldDB" id="A0A451B8I2"/>
<dbReference type="Gene3D" id="3.80.30.20">
    <property type="entry name" value="tm_1862 like domain"/>
    <property type="match status" value="1"/>
</dbReference>
<dbReference type="PROSITE" id="PS51449">
    <property type="entry name" value="MTTASE_N"/>
    <property type="match status" value="1"/>
</dbReference>
<dbReference type="SUPFAM" id="SSF102114">
    <property type="entry name" value="Radical SAM enzymes"/>
    <property type="match status" value="1"/>
</dbReference>
<accession>A0A451B8I2</accession>
<name>A0A451B8I2_9GAMM</name>
<proteinExistence type="predicted"/>
<dbReference type="SFLD" id="SFLDS00029">
    <property type="entry name" value="Radical_SAM"/>
    <property type="match status" value="1"/>
</dbReference>
<dbReference type="SMART" id="SM00729">
    <property type="entry name" value="Elp3"/>
    <property type="match status" value="1"/>
</dbReference>
<keyword evidence="6" id="KW-0479">Metal-binding</keyword>
<comment type="cofactor">
    <cofactor evidence="1">
        <name>[4Fe-4S] cluster</name>
        <dbReference type="ChEBI" id="CHEBI:49883"/>
    </cofactor>
</comment>
<evidence type="ECO:0000256" key="1">
    <source>
        <dbReference type="ARBA" id="ARBA00001966"/>
    </source>
</evidence>
<gene>
    <name evidence="11" type="ORF">BECKMB1821G_GA0114241_100613</name>
    <name evidence="13" type="ORF">BECKMB1821H_GA0114242_100713</name>
    <name evidence="12" type="ORF">BECKMB1821I_GA0114274_100186</name>
</gene>
<sequence length="454" mass="50133">MTNRVAFCTFGCRINQYDTETIRTLLEESGRFRTVSLRESADVYVVNTCSVTTQSDATARKAIRRISGERPTAKIIVTGCYAQRASAELAKLPGVVLVLGVADRIRIVSEIEKCLAIDSSSQGQKWVEDPNFPQRIIVSPPSADTFPEIPIAKMMDRSRAVVKIQDGCNGVCSFCIVPQTRGRSRSREPKKIMEQINRLVDNGYREVVLAGIHLGDYGSDLGSGAPTLAKLIGEILTIPGLVRFRLSSIGPGAISEEIIRLMASEEKFARHFHIPLQSGSDEILARMNRDYTVAQFERLIRDITDAIPDCGIGTDIICGFPGESEAHFRETVARITALPISYLHPFPYSARPGSPAEGYANQVPSEERKSRTRVLKQLSRTKNRAFRERHLGHTVTVLLEDQRKGGKETGRVCFGWTDNYLRVAVREVPADTNGLKAVRITEVSDDGLIGVLAS</sequence>
<evidence type="ECO:0000313" key="13">
    <source>
        <dbReference type="EMBL" id="VFK74594.1"/>
    </source>
</evidence>
<dbReference type="GO" id="GO:0035598">
    <property type="term" value="F:tRNA (N(6)-L-threonylcarbamoyladenosine(37)-C(2))-methylthiotransferase activity"/>
    <property type="evidence" value="ECO:0007669"/>
    <property type="project" value="TreeGrafter"/>
</dbReference>
<dbReference type="PANTHER" id="PTHR11918">
    <property type="entry name" value="RADICAL SAM PROTEINS"/>
    <property type="match status" value="1"/>
</dbReference>
<dbReference type="GO" id="GO:0046872">
    <property type="term" value="F:metal ion binding"/>
    <property type="evidence" value="ECO:0007669"/>
    <property type="project" value="UniProtKB-KW"/>
</dbReference>
<dbReference type="EMBL" id="CAADGH010000007">
    <property type="protein sequence ID" value="VFK74594.1"/>
    <property type="molecule type" value="Genomic_DNA"/>
</dbReference>
<dbReference type="PROSITE" id="PS01278">
    <property type="entry name" value="MTTASE_RADICAL"/>
    <property type="match status" value="1"/>
</dbReference>
<evidence type="ECO:0000259" key="9">
    <source>
        <dbReference type="PROSITE" id="PS51449"/>
    </source>
</evidence>
<dbReference type="InterPro" id="IPR058240">
    <property type="entry name" value="rSAM_sf"/>
</dbReference>
<keyword evidence="5" id="KW-0949">S-adenosyl-L-methionine</keyword>
<dbReference type="PROSITE" id="PS51918">
    <property type="entry name" value="RADICAL_SAM"/>
    <property type="match status" value="1"/>
</dbReference>
<dbReference type="SFLD" id="SFLDG01061">
    <property type="entry name" value="methylthiotransferase"/>
    <property type="match status" value="1"/>
</dbReference>
<evidence type="ECO:0000256" key="3">
    <source>
        <dbReference type="ARBA" id="ARBA00022490"/>
    </source>
</evidence>
<dbReference type="InterPro" id="IPR006638">
    <property type="entry name" value="Elp3/MiaA/NifB-like_rSAM"/>
</dbReference>
<keyword evidence="8" id="KW-0411">Iron-sulfur</keyword>
<evidence type="ECO:0000313" key="11">
    <source>
        <dbReference type="EMBL" id="VFK23775.1"/>
    </source>
</evidence>
<dbReference type="InterPro" id="IPR013848">
    <property type="entry name" value="Methylthiotransferase_N"/>
</dbReference>
<keyword evidence="4 13" id="KW-0808">Transferase</keyword>
<dbReference type="EMBL" id="CAADFO010000006">
    <property type="protein sequence ID" value="VFK23775.1"/>
    <property type="molecule type" value="Genomic_DNA"/>
</dbReference>
<dbReference type="PANTHER" id="PTHR11918:SF45">
    <property type="entry name" value="THREONYLCARBAMOYLADENOSINE TRNA METHYLTHIOTRANSFERASE"/>
    <property type="match status" value="1"/>
</dbReference>
<dbReference type="FunFam" id="3.80.30.20:FF:000001">
    <property type="entry name" value="tRNA-2-methylthio-N(6)-dimethylallyladenosine synthase 2"/>
    <property type="match status" value="1"/>
</dbReference>
<dbReference type="EMBL" id="CAADFQ010000001">
    <property type="protein sequence ID" value="VFK26678.1"/>
    <property type="molecule type" value="Genomic_DNA"/>
</dbReference>
<dbReference type="NCBIfam" id="TIGR01579">
    <property type="entry name" value="MiaB-like-C"/>
    <property type="match status" value="1"/>
</dbReference>
<dbReference type="InterPro" id="IPR007197">
    <property type="entry name" value="rSAM"/>
</dbReference>
<keyword evidence="7" id="KW-0408">Iron</keyword>
<dbReference type="Pfam" id="PF00919">
    <property type="entry name" value="UPF0004"/>
    <property type="match status" value="1"/>
</dbReference>
<protein>
    <submittedName>
        <fullName evidence="13">Threonylcarbamoyladenosine tRNA methylthiotransferase MtaB</fullName>
    </submittedName>
</protein>
<evidence type="ECO:0000256" key="7">
    <source>
        <dbReference type="ARBA" id="ARBA00023004"/>
    </source>
</evidence>
<evidence type="ECO:0000256" key="4">
    <source>
        <dbReference type="ARBA" id="ARBA00022679"/>
    </source>
</evidence>
<feature type="domain" description="MTTase N-terminal" evidence="9">
    <location>
        <begin position="3"/>
        <end position="116"/>
    </location>
</feature>
<dbReference type="Pfam" id="PF04055">
    <property type="entry name" value="Radical_SAM"/>
    <property type="match status" value="1"/>
</dbReference>
<dbReference type="InterPro" id="IPR005839">
    <property type="entry name" value="Methylthiotransferase"/>
</dbReference>
<dbReference type="CDD" id="cd01335">
    <property type="entry name" value="Radical_SAM"/>
    <property type="match status" value="1"/>
</dbReference>
<keyword evidence="3" id="KW-0963">Cytoplasm</keyword>
<dbReference type="SFLD" id="SFLDG01082">
    <property type="entry name" value="B12-binding_domain_containing"/>
    <property type="match status" value="1"/>
</dbReference>
<evidence type="ECO:0000256" key="6">
    <source>
        <dbReference type="ARBA" id="ARBA00022723"/>
    </source>
</evidence>
<dbReference type="InterPro" id="IPR006467">
    <property type="entry name" value="MiaB-like_bact"/>
</dbReference>
<evidence type="ECO:0000256" key="2">
    <source>
        <dbReference type="ARBA" id="ARBA00022485"/>
    </source>
</evidence>
<dbReference type="Gene3D" id="3.40.50.12160">
    <property type="entry name" value="Methylthiotransferase, N-terminal domain"/>
    <property type="match status" value="1"/>
</dbReference>
<dbReference type="InterPro" id="IPR038135">
    <property type="entry name" value="Methylthiotransferase_N_sf"/>
</dbReference>
<reference evidence="13" key="1">
    <citation type="submission" date="2019-02" db="EMBL/GenBank/DDBJ databases">
        <authorList>
            <person name="Gruber-Vodicka R. H."/>
            <person name="Seah K. B. B."/>
        </authorList>
    </citation>
    <scope>NUCLEOTIDE SEQUENCE</scope>
    <source>
        <strain evidence="11">BECK_BZ197</strain>
        <strain evidence="13">BECK_BZ198</strain>
        <strain evidence="12">BECK_BZ199</strain>
    </source>
</reference>
<dbReference type="GO" id="GO:0051539">
    <property type="term" value="F:4 iron, 4 sulfur cluster binding"/>
    <property type="evidence" value="ECO:0007669"/>
    <property type="project" value="UniProtKB-KW"/>
</dbReference>
<dbReference type="InterPro" id="IPR023404">
    <property type="entry name" value="rSAM_horseshoe"/>
</dbReference>
<dbReference type="NCBIfam" id="TIGR00089">
    <property type="entry name" value="MiaB/RimO family radical SAM methylthiotransferase"/>
    <property type="match status" value="1"/>
</dbReference>
<evidence type="ECO:0000313" key="12">
    <source>
        <dbReference type="EMBL" id="VFK26678.1"/>
    </source>
</evidence>
<keyword evidence="2" id="KW-0004">4Fe-4S</keyword>
<evidence type="ECO:0000259" key="10">
    <source>
        <dbReference type="PROSITE" id="PS51918"/>
    </source>
</evidence>
<organism evidence="13">
    <name type="scientific">Candidatus Kentrum sp. MB</name>
    <dbReference type="NCBI Taxonomy" id="2138164"/>
    <lineage>
        <taxon>Bacteria</taxon>
        <taxon>Pseudomonadati</taxon>
        <taxon>Pseudomonadota</taxon>
        <taxon>Gammaproteobacteria</taxon>
        <taxon>Candidatus Kentrum</taxon>
    </lineage>
</organism>